<dbReference type="Gene3D" id="3.40.50.300">
    <property type="entry name" value="P-loop containing nucleotide triphosphate hydrolases"/>
    <property type="match status" value="1"/>
</dbReference>
<feature type="domain" description="Helicase C-terminal" evidence="6">
    <location>
        <begin position="1"/>
        <end position="116"/>
    </location>
</feature>
<reference evidence="7" key="1">
    <citation type="journal article" date="2011" name="Genome Res.">
        <title>Deep small RNA sequencing from the nematode Ascaris reveals conservation, functional diversification, and novel developmental profiles.</title>
        <authorList>
            <person name="Wang J."/>
            <person name="Czech B."/>
            <person name="Crunk A."/>
            <person name="Wallace A."/>
            <person name="Mitreva M."/>
            <person name="Hannon G.J."/>
            <person name="Davis R.E."/>
        </authorList>
    </citation>
    <scope>NUCLEOTIDE SEQUENCE</scope>
</reference>
<protein>
    <submittedName>
        <fullName evidence="7">ATP-dependent RNA helicase DDX49</fullName>
    </submittedName>
</protein>
<dbReference type="InterPro" id="IPR027417">
    <property type="entry name" value="P-loop_NTPase"/>
</dbReference>
<dbReference type="InterPro" id="IPR001650">
    <property type="entry name" value="Helicase_C-like"/>
</dbReference>
<dbReference type="GO" id="GO:0003724">
    <property type="term" value="F:RNA helicase activity"/>
    <property type="evidence" value="ECO:0007669"/>
    <property type="project" value="TreeGrafter"/>
</dbReference>
<dbReference type="GO" id="GO:0016787">
    <property type="term" value="F:hydrolase activity"/>
    <property type="evidence" value="ECO:0007669"/>
    <property type="project" value="UniProtKB-KW"/>
</dbReference>
<sequence length="203" mass="23414">MFTGLGFQVGSLHSQISQQERLSSLTRFRCGRIRILICTDVAARGLDIPHVDLVVNHNVPRSPKTYVHRVGRSARAGRFGGAITFVTQYDITLLQEVEKLVGKKLDKLNVSDKKVTQYVTQVLVTKREAEIKLDQQNFGERKEINKRKAMLLEGLDPDEVEEKLREQREKRKAKNQHRQEALQKSYEKQMKKTETLAKKKKKC</sequence>
<dbReference type="Pfam" id="PF00271">
    <property type="entry name" value="Helicase_C"/>
    <property type="match status" value="1"/>
</dbReference>
<evidence type="ECO:0000256" key="3">
    <source>
        <dbReference type="ARBA" id="ARBA00022806"/>
    </source>
</evidence>
<dbReference type="InterPro" id="IPR050079">
    <property type="entry name" value="DEAD_box_RNA_helicase"/>
</dbReference>
<dbReference type="GO" id="GO:0005524">
    <property type="term" value="F:ATP binding"/>
    <property type="evidence" value="ECO:0007669"/>
    <property type="project" value="UniProtKB-KW"/>
</dbReference>
<evidence type="ECO:0000259" key="6">
    <source>
        <dbReference type="PROSITE" id="PS51194"/>
    </source>
</evidence>
<feature type="region of interest" description="Disordered" evidence="5">
    <location>
        <begin position="160"/>
        <end position="203"/>
    </location>
</feature>
<keyword evidence="3 7" id="KW-0347">Helicase</keyword>
<keyword evidence="1" id="KW-0547">Nucleotide-binding</keyword>
<dbReference type="AlphaFoldDB" id="F1L190"/>
<keyword evidence="4" id="KW-0067">ATP-binding</keyword>
<evidence type="ECO:0000256" key="1">
    <source>
        <dbReference type="ARBA" id="ARBA00022741"/>
    </source>
</evidence>
<evidence type="ECO:0000313" key="7">
    <source>
        <dbReference type="EMBL" id="ADY43894.1"/>
    </source>
</evidence>
<evidence type="ECO:0000256" key="4">
    <source>
        <dbReference type="ARBA" id="ARBA00022840"/>
    </source>
</evidence>
<name>F1L190_ASCSU</name>
<dbReference type="EMBL" id="JI169450">
    <property type="protein sequence ID" value="ADY43894.1"/>
    <property type="molecule type" value="mRNA"/>
</dbReference>
<dbReference type="SUPFAM" id="SSF52540">
    <property type="entry name" value="P-loop containing nucleoside triphosphate hydrolases"/>
    <property type="match status" value="1"/>
</dbReference>
<dbReference type="CDD" id="cd18787">
    <property type="entry name" value="SF2_C_DEAD"/>
    <property type="match status" value="1"/>
</dbReference>
<evidence type="ECO:0000256" key="2">
    <source>
        <dbReference type="ARBA" id="ARBA00022801"/>
    </source>
</evidence>
<keyword evidence="2" id="KW-0378">Hydrolase</keyword>
<accession>F1L190</accession>
<feature type="compositionally biased region" description="Basic and acidic residues" evidence="5">
    <location>
        <begin position="177"/>
        <end position="197"/>
    </location>
</feature>
<evidence type="ECO:0000256" key="5">
    <source>
        <dbReference type="SAM" id="MobiDB-lite"/>
    </source>
</evidence>
<proteinExistence type="evidence at transcript level"/>
<dbReference type="PANTHER" id="PTHR47959:SF24">
    <property type="entry name" value="ATP-DEPENDENT RNA HELICASE"/>
    <property type="match status" value="1"/>
</dbReference>
<dbReference type="PANTHER" id="PTHR47959">
    <property type="entry name" value="ATP-DEPENDENT RNA HELICASE RHLE-RELATED"/>
    <property type="match status" value="1"/>
</dbReference>
<organism evidence="7">
    <name type="scientific">Ascaris suum</name>
    <name type="common">Pig roundworm</name>
    <name type="synonym">Ascaris lumbricoides</name>
    <dbReference type="NCBI Taxonomy" id="6253"/>
    <lineage>
        <taxon>Eukaryota</taxon>
        <taxon>Metazoa</taxon>
        <taxon>Ecdysozoa</taxon>
        <taxon>Nematoda</taxon>
        <taxon>Chromadorea</taxon>
        <taxon>Rhabditida</taxon>
        <taxon>Spirurina</taxon>
        <taxon>Ascaridomorpha</taxon>
        <taxon>Ascaridoidea</taxon>
        <taxon>Ascarididae</taxon>
        <taxon>Ascaris</taxon>
    </lineage>
</organism>
<dbReference type="GO" id="GO:0005829">
    <property type="term" value="C:cytosol"/>
    <property type="evidence" value="ECO:0007669"/>
    <property type="project" value="TreeGrafter"/>
</dbReference>
<dbReference type="SMART" id="SM00490">
    <property type="entry name" value="HELICc"/>
    <property type="match status" value="1"/>
</dbReference>
<dbReference type="PROSITE" id="PS51194">
    <property type="entry name" value="HELICASE_CTER"/>
    <property type="match status" value="1"/>
</dbReference>